<dbReference type="AlphaFoldDB" id="A0A8J6AVJ0"/>
<sequence length="465" mass="52511">MSEITTPQPPSTPQTRRPGYPNYKNYESPARPSPPADNQTVGYFSPISRQYAPLGNPQLNLSIKDVLERKKRINTVRPVTTQSQPTTPQAVDSEILSNRAGIRQEIRAEMHRSAGWSYLRDKLRESNGRVDLTRRGGHVLGEKTRISFLPEANTPTPIMQVVQSGDRPGTPTRGRVPNELPLVNFAKPGADEDYIMCPGPQRIQTAPARGKPRPNRLEIPPHLMRTPQVKNRAKADLNAVKHSWQGISVSQPPKTAAARANRTEAMGTAALLLGVTVQPATLRGDFARLEGCLAQRLRDRLSEYDVLRPHRTRRLFGALQRIEEPDSKRGLNIMRASATHSDATRHYDMLRDRLEWISTIEALFRENGRNMTGPEKAFVHHIELVYRGEQEVDRETFFRLVSSLPRPELEVLAVQKALHFMLRTILTGENRVSFEEYLRWLDFNGLPRPAALLNNVLQKRVVAVG</sequence>
<dbReference type="Proteomes" id="UP000717585">
    <property type="component" value="Unassembled WGS sequence"/>
</dbReference>
<dbReference type="EMBL" id="JAHDYR010000023">
    <property type="protein sequence ID" value="KAG9393575.1"/>
    <property type="molecule type" value="Genomic_DNA"/>
</dbReference>
<organism evidence="2 3">
    <name type="scientific">Carpediemonas membranifera</name>
    <dbReference type="NCBI Taxonomy" id="201153"/>
    <lineage>
        <taxon>Eukaryota</taxon>
        <taxon>Metamonada</taxon>
        <taxon>Carpediemonas-like organisms</taxon>
        <taxon>Carpediemonas</taxon>
    </lineage>
</organism>
<name>A0A8J6AVJ0_9EUKA</name>
<gene>
    <name evidence="2" type="ORF">J8273_5062</name>
</gene>
<reference evidence="2" key="1">
    <citation type="submission" date="2021-05" db="EMBL/GenBank/DDBJ databases">
        <title>A free-living protist that lacks canonical eukaryotic 1 DNA replication and segregation systems.</title>
        <authorList>
            <person name="Salas-Leiva D.E."/>
            <person name="Tromer E.C."/>
            <person name="Curtis B.A."/>
            <person name="Jerlstrom-Hultqvist J."/>
            <person name="Kolisko M."/>
            <person name="Yi Z."/>
            <person name="Salas-Leiva J.S."/>
            <person name="Gallot-Lavallee L."/>
            <person name="Kops G.J.P.L."/>
            <person name="Archibald J.M."/>
            <person name="Simpson A.G.B."/>
            <person name="Roger A.J."/>
        </authorList>
    </citation>
    <scope>NUCLEOTIDE SEQUENCE</scope>
    <source>
        <strain evidence="2">BICM</strain>
    </source>
</reference>
<protein>
    <submittedName>
        <fullName evidence="2">Uncharacterized protein</fullName>
    </submittedName>
</protein>
<comment type="caution">
    <text evidence="2">The sequence shown here is derived from an EMBL/GenBank/DDBJ whole genome shotgun (WGS) entry which is preliminary data.</text>
</comment>
<evidence type="ECO:0000313" key="2">
    <source>
        <dbReference type="EMBL" id="KAG9393575.1"/>
    </source>
</evidence>
<evidence type="ECO:0000313" key="3">
    <source>
        <dbReference type="Proteomes" id="UP000717585"/>
    </source>
</evidence>
<keyword evidence="3" id="KW-1185">Reference proteome</keyword>
<accession>A0A8J6AVJ0</accession>
<proteinExistence type="predicted"/>
<feature type="region of interest" description="Disordered" evidence="1">
    <location>
        <begin position="1"/>
        <end position="43"/>
    </location>
</feature>
<evidence type="ECO:0000256" key="1">
    <source>
        <dbReference type="SAM" id="MobiDB-lite"/>
    </source>
</evidence>